<accession>A0A5N6FUS7</accession>
<dbReference type="EMBL" id="ML735322">
    <property type="protein sequence ID" value="KAE8385962.1"/>
    <property type="molecule type" value="Genomic_DNA"/>
</dbReference>
<evidence type="ECO:0000256" key="9">
    <source>
        <dbReference type="PIRNR" id="PIRNR009415"/>
    </source>
</evidence>
<dbReference type="FunFam" id="1.10.287.190:FF:000001">
    <property type="entry name" value="Transcription initiation factor IIA subunit 2"/>
    <property type="match status" value="1"/>
</dbReference>
<comment type="subunit">
    <text evidence="8">TFIIA is a heterodimer composed of the large TOA1 and the small TOA2 subunits.</text>
</comment>
<reference evidence="13 14" key="1">
    <citation type="submission" date="2019-04" db="EMBL/GenBank/DDBJ databases">
        <title>Aspergillus burnettii sp. nov., novel species from soil in southeast Queensland.</title>
        <authorList>
            <person name="Gilchrist C.L.M."/>
            <person name="Pitt J.I."/>
            <person name="Lange L."/>
            <person name="Lacey H.J."/>
            <person name="Vuong D."/>
            <person name="Midgley D.J."/>
            <person name="Greenfield P."/>
            <person name="Bradbury M."/>
            <person name="Lacey E."/>
            <person name="Busk P.K."/>
            <person name="Pilgaard B."/>
            <person name="Chooi Y.H."/>
            <person name="Piggott A.M."/>
        </authorList>
    </citation>
    <scope>NUCLEOTIDE SEQUENCE [LARGE SCALE GENOMIC DNA]</scope>
    <source>
        <strain evidence="13 14">FRR 5400</strain>
    </source>
</reference>
<dbReference type="InterPro" id="IPR003194">
    <property type="entry name" value="TFIIA_gsu"/>
</dbReference>
<dbReference type="GO" id="GO:0005672">
    <property type="term" value="C:transcription factor TFIIA complex"/>
    <property type="evidence" value="ECO:0007669"/>
    <property type="project" value="InterPro"/>
</dbReference>
<keyword evidence="12" id="KW-0648">Protein biosynthesis</keyword>
<dbReference type="InterPro" id="IPR009083">
    <property type="entry name" value="TFIIA_a-hlx"/>
</dbReference>
<dbReference type="AlphaFoldDB" id="A0A5N6FUS7"/>
<comment type="function">
    <text evidence="7">TFIIA is a component of the transcription machinery of RNA polymerase II and plays an important role in transcriptional activation. TFIIA in a complex with TBP mediates transcriptional activity.</text>
</comment>
<name>A0A5N6FUS7_PETAA</name>
<dbReference type="CDD" id="cd10014">
    <property type="entry name" value="TFIIA_gamma_C"/>
    <property type="match status" value="1"/>
</dbReference>
<dbReference type="Proteomes" id="UP000541154">
    <property type="component" value="Unassembled WGS sequence"/>
</dbReference>
<keyword evidence="4 9" id="KW-0805">Transcription regulation</keyword>
<accession>A0A8H6E8K7</accession>
<dbReference type="Proteomes" id="UP000326877">
    <property type="component" value="Unassembled WGS sequence"/>
</dbReference>
<keyword evidence="14" id="KW-1185">Reference proteome</keyword>
<evidence type="ECO:0000259" key="11">
    <source>
        <dbReference type="Pfam" id="PF02751"/>
    </source>
</evidence>
<dbReference type="Gene3D" id="2.30.18.10">
    <property type="entry name" value="Transcription factor IIA (TFIIA), beta-barrel domain"/>
    <property type="match status" value="1"/>
</dbReference>
<dbReference type="Pfam" id="PF02268">
    <property type="entry name" value="TFIIA_gamma_N"/>
    <property type="match status" value="1"/>
</dbReference>
<evidence type="ECO:0000256" key="2">
    <source>
        <dbReference type="ARBA" id="ARBA00007675"/>
    </source>
</evidence>
<dbReference type="InterPro" id="IPR009088">
    <property type="entry name" value="TFIIA_b-brl"/>
</dbReference>
<gene>
    <name evidence="13" type="primary">GTF2A2</name>
    <name evidence="12" type="ORF">BDV23DRAFT_164121</name>
    <name evidence="13" type="ORF">ETB97_012225</name>
</gene>
<reference evidence="12" key="2">
    <citation type="submission" date="2019-04" db="EMBL/GenBank/DDBJ databases">
        <title>Friends and foes A comparative genomics studyof 23 Aspergillus species from section Flavi.</title>
        <authorList>
            <consortium name="DOE Joint Genome Institute"/>
            <person name="Kjaerbolling I."/>
            <person name="Vesth T."/>
            <person name="Frisvad J.C."/>
            <person name="Nybo J.L."/>
            <person name="Theobald S."/>
            <person name="Kildgaard S."/>
            <person name="Isbrandt T."/>
            <person name="Kuo A."/>
            <person name="Sato A."/>
            <person name="Lyhne E.K."/>
            <person name="Kogle M.E."/>
            <person name="Wiebenga A."/>
            <person name="Kun R.S."/>
            <person name="Lubbers R.J."/>
            <person name="Makela M.R."/>
            <person name="Barry K."/>
            <person name="Chovatia M."/>
            <person name="Clum A."/>
            <person name="Daum C."/>
            <person name="Haridas S."/>
            <person name="He G."/>
            <person name="LaButti K."/>
            <person name="Lipzen A."/>
            <person name="Mondo S."/>
            <person name="Riley R."/>
            <person name="Salamov A."/>
            <person name="Simmons B.A."/>
            <person name="Magnuson J.K."/>
            <person name="Henrissat B."/>
            <person name="Mortensen U.H."/>
            <person name="Larsen T.O."/>
            <person name="Devries R.P."/>
            <person name="Grigoriev I.V."/>
            <person name="Machida M."/>
            <person name="Baker S.E."/>
            <person name="Andersen M.R."/>
        </authorList>
    </citation>
    <scope>NUCLEOTIDE SEQUENCE [LARGE SCALE GENOMIC DNA]</scope>
    <source>
        <strain evidence="12">IBT 14317</strain>
    </source>
</reference>
<evidence type="ECO:0000256" key="5">
    <source>
        <dbReference type="ARBA" id="ARBA00023163"/>
    </source>
</evidence>
<evidence type="ECO:0000256" key="3">
    <source>
        <dbReference type="ARBA" id="ARBA00019928"/>
    </source>
</evidence>
<accession>A0A5N7BVU2</accession>
<keyword evidence="12" id="KW-0396">Initiation factor</keyword>
<dbReference type="EMBL" id="SPNV01000084">
    <property type="protein sequence ID" value="KAF5861990.1"/>
    <property type="molecule type" value="Genomic_DNA"/>
</dbReference>
<comment type="similarity">
    <text evidence="2 9">Belongs to the TFIIA subunit 2 family.</text>
</comment>
<evidence type="ECO:0000256" key="1">
    <source>
        <dbReference type="ARBA" id="ARBA00004123"/>
    </source>
</evidence>
<comment type="subcellular location">
    <subcellularLocation>
        <location evidence="1 9">Nucleus</location>
    </subcellularLocation>
</comment>
<dbReference type="InterPro" id="IPR015871">
    <property type="entry name" value="TFIIA_gsu_C"/>
</dbReference>
<protein>
    <recommendedName>
        <fullName evidence="3 9">Transcription initiation factor IIA subunit 2</fullName>
    </recommendedName>
</protein>
<dbReference type="GO" id="GO:0003743">
    <property type="term" value="F:translation initiation factor activity"/>
    <property type="evidence" value="ECO:0007669"/>
    <property type="project" value="UniProtKB-KW"/>
</dbReference>
<proteinExistence type="inferred from homology"/>
<keyword evidence="6 9" id="KW-0539">Nucleus</keyword>
<dbReference type="CDD" id="cd10145">
    <property type="entry name" value="TFIIA_gamma_N"/>
    <property type="match status" value="1"/>
</dbReference>
<evidence type="ECO:0000256" key="7">
    <source>
        <dbReference type="ARBA" id="ARBA00024733"/>
    </source>
</evidence>
<dbReference type="SUPFAM" id="SSF50784">
    <property type="entry name" value="Transcription factor IIA (TFIIA), beta-barrel domain"/>
    <property type="match status" value="1"/>
</dbReference>
<feature type="domain" description="Transcription initiation factor IIA gamma subunit C-terminal" evidence="11">
    <location>
        <begin position="64"/>
        <end position="106"/>
    </location>
</feature>
<evidence type="ECO:0000256" key="4">
    <source>
        <dbReference type="ARBA" id="ARBA00023015"/>
    </source>
</evidence>
<keyword evidence="5 9" id="KW-0804">Transcription</keyword>
<dbReference type="OrthoDB" id="586585at2759"/>
<evidence type="ECO:0000256" key="6">
    <source>
        <dbReference type="ARBA" id="ARBA00023242"/>
    </source>
</evidence>
<evidence type="ECO:0000259" key="10">
    <source>
        <dbReference type="Pfam" id="PF02268"/>
    </source>
</evidence>
<dbReference type="FunFam" id="2.30.18.10:FF:000003">
    <property type="entry name" value="Transcription initiation factor IIA subunit 2"/>
    <property type="match status" value="1"/>
</dbReference>
<dbReference type="InterPro" id="IPR015872">
    <property type="entry name" value="TFIIA_gsu_N"/>
</dbReference>
<evidence type="ECO:0000313" key="13">
    <source>
        <dbReference type="EMBL" id="KAF5861990.1"/>
    </source>
</evidence>
<dbReference type="OMA" id="QYYELYR"/>
<dbReference type="GO" id="GO:0006367">
    <property type="term" value="P:transcription initiation at RNA polymerase II promoter"/>
    <property type="evidence" value="ECO:0007669"/>
    <property type="project" value="InterPro"/>
</dbReference>
<sequence>MSNAQAYYELYRGSSLGLSLTDTLDDLINEGRIEPQLAMKILSTFDRVITEVLADKVRARLTFKGHLDTYRFCDEVWTFLIKDVTFKLDNQTNVQADKVKIVSCNSKRPGEV</sequence>
<evidence type="ECO:0000256" key="8">
    <source>
        <dbReference type="ARBA" id="ARBA00063181"/>
    </source>
</evidence>
<dbReference type="Gene3D" id="1.10.287.190">
    <property type="entry name" value="Transcription factor IIA gamma subunit, alpha-helical domain"/>
    <property type="match status" value="1"/>
</dbReference>
<organism evidence="12">
    <name type="scientific">Petromyces alliaceus</name>
    <name type="common">Aspergillus alliaceus</name>
    <dbReference type="NCBI Taxonomy" id="209559"/>
    <lineage>
        <taxon>Eukaryota</taxon>
        <taxon>Fungi</taxon>
        <taxon>Dikarya</taxon>
        <taxon>Ascomycota</taxon>
        <taxon>Pezizomycotina</taxon>
        <taxon>Eurotiomycetes</taxon>
        <taxon>Eurotiomycetidae</taxon>
        <taxon>Eurotiales</taxon>
        <taxon>Aspergillaceae</taxon>
        <taxon>Aspergillus</taxon>
        <taxon>Aspergillus subgen. Circumdati</taxon>
    </lineage>
</organism>
<dbReference type="Pfam" id="PF02751">
    <property type="entry name" value="TFIIA_gamma_C"/>
    <property type="match status" value="1"/>
</dbReference>
<evidence type="ECO:0000313" key="12">
    <source>
        <dbReference type="EMBL" id="KAE8385962.1"/>
    </source>
</evidence>
<dbReference type="SUPFAM" id="SSF47396">
    <property type="entry name" value="Transcription factor IIA (TFIIA), alpha-helical domain"/>
    <property type="match status" value="1"/>
</dbReference>
<dbReference type="PANTHER" id="PTHR10966">
    <property type="entry name" value="TRANSCRIPTION INITIATION FACTOR IIA SUBUNIT 2"/>
    <property type="match status" value="1"/>
</dbReference>
<evidence type="ECO:0000313" key="14">
    <source>
        <dbReference type="Proteomes" id="UP000541154"/>
    </source>
</evidence>
<feature type="domain" description="Transcription initiation factor IIA gamma subunit N-terminal" evidence="10">
    <location>
        <begin position="7"/>
        <end position="53"/>
    </location>
</feature>
<dbReference type="PIRSF" id="PIRSF009415">
    <property type="entry name" value="Hum_TFIIA_gamma"/>
    <property type="match status" value="1"/>
</dbReference>